<evidence type="ECO:0000313" key="5">
    <source>
        <dbReference type="Proteomes" id="UP000267250"/>
    </source>
</evidence>
<dbReference type="OrthoDB" id="9809999at2"/>
<evidence type="ECO:0000259" key="3">
    <source>
        <dbReference type="Pfam" id="PF21117"/>
    </source>
</evidence>
<dbReference type="InterPro" id="IPR019195">
    <property type="entry name" value="ABC_ATPase_put"/>
</dbReference>
<protein>
    <submittedName>
        <fullName evidence="4">ATPase</fullName>
    </submittedName>
</protein>
<dbReference type="InterPro" id="IPR046833">
    <property type="entry name" value="ABC_N"/>
</dbReference>
<keyword evidence="5" id="KW-1185">Reference proteome</keyword>
<name>A0A3S9T1W6_9FIRM</name>
<dbReference type="InterPro" id="IPR027417">
    <property type="entry name" value="P-loop_NTPase"/>
</dbReference>
<evidence type="ECO:0000259" key="1">
    <source>
        <dbReference type="Pfam" id="PF09818"/>
    </source>
</evidence>
<evidence type="ECO:0000259" key="2">
    <source>
        <dbReference type="Pfam" id="PF20446"/>
    </source>
</evidence>
<dbReference type="PANTHER" id="PTHR38149">
    <property type="entry name" value="ATPASE"/>
    <property type="match status" value="1"/>
</dbReference>
<feature type="domain" description="ATPase of the ABC class C-terminal" evidence="1">
    <location>
        <begin position="171"/>
        <end position="448"/>
    </location>
</feature>
<dbReference type="Proteomes" id="UP000267250">
    <property type="component" value="Chromosome"/>
</dbReference>
<organism evidence="4 5">
    <name type="scientific">Anoxybacter fermentans</name>
    <dbReference type="NCBI Taxonomy" id="1323375"/>
    <lineage>
        <taxon>Bacteria</taxon>
        <taxon>Bacillati</taxon>
        <taxon>Bacillota</taxon>
        <taxon>Clostridia</taxon>
        <taxon>Halanaerobiales</taxon>
        <taxon>Anoxybacter</taxon>
    </lineage>
</organism>
<reference evidence="4 5" key="1">
    <citation type="submission" date="2016-07" db="EMBL/GenBank/DDBJ databases">
        <title>Genome and transcriptome analysis of iron-reducing fermentative bacteria Anoxybacter fermentans.</title>
        <authorList>
            <person name="Zeng X."/>
            <person name="Shao Z."/>
        </authorList>
    </citation>
    <scope>NUCLEOTIDE SEQUENCE [LARGE SCALE GENOMIC DNA]</scope>
    <source>
        <strain evidence="4 5">DY22613</strain>
    </source>
</reference>
<proteinExistence type="predicted"/>
<dbReference type="AlphaFoldDB" id="A0A3S9T1W6"/>
<dbReference type="RefSeq" id="WP_127017958.1">
    <property type="nucleotide sequence ID" value="NZ_CP016379.1"/>
</dbReference>
<evidence type="ECO:0000313" key="4">
    <source>
        <dbReference type="EMBL" id="AZR74596.1"/>
    </source>
</evidence>
<dbReference type="Pfam" id="PF20446">
    <property type="entry name" value="ABC_N"/>
    <property type="match status" value="1"/>
</dbReference>
<dbReference type="SUPFAM" id="SSF52540">
    <property type="entry name" value="P-loop containing nucleoside triphosphate hydrolases"/>
    <property type="match status" value="1"/>
</dbReference>
<dbReference type="EMBL" id="CP016379">
    <property type="protein sequence ID" value="AZR74596.1"/>
    <property type="molecule type" value="Genomic_DNA"/>
</dbReference>
<dbReference type="Gene3D" id="3.40.50.300">
    <property type="entry name" value="P-loop containing nucleotide triphosphate hydrolases"/>
    <property type="match status" value="1"/>
</dbReference>
<dbReference type="Pfam" id="PF21117">
    <property type="entry name" value="MRB1590_C"/>
    <property type="match status" value="1"/>
</dbReference>
<dbReference type="PANTHER" id="PTHR38149:SF1">
    <property type="entry name" value="ATPASE"/>
    <property type="match status" value="1"/>
</dbReference>
<feature type="domain" description="MRB1590-like C-terminal" evidence="3">
    <location>
        <begin position="471"/>
        <end position="573"/>
    </location>
</feature>
<dbReference type="InterPro" id="IPR046834">
    <property type="entry name" value="ABC_ATPase_C"/>
</dbReference>
<gene>
    <name evidence="4" type="ORF">BBF96_15165</name>
</gene>
<dbReference type="InterPro" id="IPR049069">
    <property type="entry name" value="MRB1590-like_C"/>
</dbReference>
<feature type="domain" description="ATPase of the ABC class N-terminal" evidence="2">
    <location>
        <begin position="5"/>
        <end position="166"/>
    </location>
</feature>
<accession>A0A3S9T1W6</accession>
<sequence>MYNKDQLRNTLRKIDGKGYKAYKELQGKEYDFGEYSITFDYVQGDPFASPTKVTIKVPQKIAGFKRELYENHARKTALTDYLTRAFARAISKYAKGNRGTGKSGMIGIDCPGQEVLVRTSADIDDEKILVRIVVGLPAQGRRILAKQAIAMFFEEIPELVKTALIYENLPEKELINHIQIVEDQEVMRNQLKEKGLVAFIGNGSILPRRSGIDDRPMSKDKAVAFVSPPDLEVELETKHQGKVKGMGIPEGVTLLVGGGYHGKSTVLKAIERGVYNHIPGDGRERVVTVSTAFKIRAEDGRRVEKVNISPFINNLPHGQDTHEFSTEDASGSTSQAANIMEALELNSKLLLLDEDTSATNFMIRDARMQELVAKEKEPITPFIDQVTFLKKELDVSTIMVIGGSGDYFDVADCVIMMDHYLPHHVTAEAKEIAKKYATHRRVEESGGFTDIKLDRIPLPQGFNPKKGRKVKIKARGLHHIQFGMEDIKLEFVEQLVDKSQTKAIGDIIYYALNKGYLDGNRSLFEVLKMVYQDIEQYGLEVIAPFGNSDGDYALPRLLEVGAAINRLRTLQIK</sequence>
<dbReference type="Pfam" id="PF09818">
    <property type="entry name" value="ABC_ATPase"/>
    <property type="match status" value="1"/>
</dbReference>
<dbReference type="KEGG" id="aft:BBF96_15165"/>